<dbReference type="PRINTS" id="PR00099">
    <property type="entry name" value="CPSGATASE"/>
</dbReference>
<evidence type="ECO:0000256" key="12">
    <source>
        <dbReference type="ARBA" id="ARBA00023268"/>
    </source>
</evidence>
<dbReference type="Gene3D" id="3.40.50.1380">
    <property type="entry name" value="Methylglyoxal synthase-like domain"/>
    <property type="match status" value="1"/>
</dbReference>
<comment type="catalytic activity">
    <reaction evidence="20">
        <text>L-glutamine + H2O = L-glutamate + NH4(+)</text>
        <dbReference type="Rhea" id="RHEA:15889"/>
        <dbReference type="ChEBI" id="CHEBI:15377"/>
        <dbReference type="ChEBI" id="CHEBI:28938"/>
        <dbReference type="ChEBI" id="CHEBI:29985"/>
        <dbReference type="ChEBI" id="CHEBI:58359"/>
        <dbReference type="EC" id="3.5.1.2"/>
    </reaction>
</comment>
<keyword evidence="9" id="KW-0378">Hydrolase</keyword>
<evidence type="ECO:0000256" key="15">
    <source>
        <dbReference type="ARBA" id="ARBA00043984"/>
    </source>
</evidence>
<dbReference type="InterPro" id="IPR016185">
    <property type="entry name" value="PreATP-grasp_dom_sf"/>
</dbReference>
<comment type="similarity">
    <text evidence="13">In the 3rd section; belongs to the metallo-dependent hydrolases superfamily. DHOase family. CAD subfamily.</text>
</comment>
<protein>
    <submittedName>
        <fullName evidence="25">Uncharacterized protein</fullName>
    </submittedName>
</protein>
<dbReference type="PRINTS" id="PR00100">
    <property type="entry name" value="AOTCASE"/>
</dbReference>
<dbReference type="SUPFAM" id="SSF52335">
    <property type="entry name" value="Methylglyoxal synthase-like"/>
    <property type="match status" value="1"/>
</dbReference>
<evidence type="ECO:0000313" key="25">
    <source>
        <dbReference type="EMBL" id="PVU92770.1"/>
    </source>
</evidence>
<keyword evidence="7" id="KW-0677">Repeat</keyword>
<dbReference type="PROSITE" id="PS00866">
    <property type="entry name" value="CPSASE_1"/>
    <property type="match status" value="2"/>
</dbReference>
<dbReference type="SUPFAM" id="SSF56059">
    <property type="entry name" value="Glutathione synthetase ATP-binding domain-like"/>
    <property type="match status" value="2"/>
</dbReference>
<dbReference type="SUPFAM" id="SSF53671">
    <property type="entry name" value="Aspartate/ornithine carbamoyltransferase"/>
    <property type="match status" value="1"/>
</dbReference>
<dbReference type="InterPro" id="IPR011761">
    <property type="entry name" value="ATP-grasp"/>
</dbReference>
<dbReference type="GO" id="GO:0005524">
    <property type="term" value="F:ATP binding"/>
    <property type="evidence" value="ECO:0007669"/>
    <property type="project" value="UniProtKB-UniRule"/>
</dbReference>
<dbReference type="Pfam" id="PF00117">
    <property type="entry name" value="GATase"/>
    <property type="match status" value="1"/>
</dbReference>
<dbReference type="SUPFAM" id="SSF51556">
    <property type="entry name" value="Metallo-dependent hydrolases"/>
    <property type="match status" value="1"/>
</dbReference>
<organism evidence="25 26">
    <name type="scientific">Furculomyces boomerangus</name>
    <dbReference type="NCBI Taxonomy" id="61424"/>
    <lineage>
        <taxon>Eukaryota</taxon>
        <taxon>Fungi</taxon>
        <taxon>Fungi incertae sedis</taxon>
        <taxon>Zoopagomycota</taxon>
        <taxon>Kickxellomycotina</taxon>
        <taxon>Harpellomycetes</taxon>
        <taxon>Harpellales</taxon>
        <taxon>Harpellaceae</taxon>
        <taxon>Furculomyces</taxon>
    </lineage>
</organism>
<feature type="compositionally biased region" description="Basic and acidic residues" evidence="22">
    <location>
        <begin position="1883"/>
        <end position="1892"/>
    </location>
</feature>
<keyword evidence="11" id="KW-0665">Pyrimidine biosynthesis</keyword>
<dbReference type="InterPro" id="IPR017926">
    <property type="entry name" value="GATASE"/>
</dbReference>
<dbReference type="InterPro" id="IPR002474">
    <property type="entry name" value="CarbamoylP_synth_ssu_N"/>
</dbReference>
<dbReference type="PROSITE" id="PS51273">
    <property type="entry name" value="GATASE_TYPE_1"/>
    <property type="match status" value="1"/>
</dbReference>
<dbReference type="STRING" id="61424.A0A2T9YKA2"/>
<dbReference type="GO" id="GO:0006541">
    <property type="term" value="P:glutamine metabolic process"/>
    <property type="evidence" value="ECO:0007669"/>
    <property type="project" value="InterPro"/>
</dbReference>
<dbReference type="FunFam" id="3.40.50.1370:FF:000005">
    <property type="entry name" value="CAD protein-like isoform X1"/>
    <property type="match status" value="1"/>
</dbReference>
<dbReference type="SMART" id="SM01096">
    <property type="entry name" value="CPSase_L_D3"/>
    <property type="match status" value="1"/>
</dbReference>
<dbReference type="NCBIfam" id="TIGR01369">
    <property type="entry name" value="CPSaseII_lrg"/>
    <property type="match status" value="1"/>
</dbReference>
<dbReference type="InterPro" id="IPR058047">
    <property type="entry name" value="CPSase_preATP-grasp"/>
</dbReference>
<dbReference type="InterPro" id="IPR006130">
    <property type="entry name" value="Asp/Orn_carbamoylTrfase"/>
</dbReference>
<keyword evidence="5" id="KW-0436">Ligase</keyword>
<keyword evidence="8 21" id="KW-0547">Nucleotide-binding</keyword>
<evidence type="ECO:0000256" key="10">
    <source>
        <dbReference type="ARBA" id="ARBA00022840"/>
    </source>
</evidence>
<dbReference type="InterPro" id="IPR005483">
    <property type="entry name" value="CPSase_dom"/>
</dbReference>
<evidence type="ECO:0000256" key="19">
    <source>
        <dbReference type="ARBA" id="ARBA00048859"/>
    </source>
</evidence>
<evidence type="ECO:0000256" key="20">
    <source>
        <dbReference type="ARBA" id="ARBA00049534"/>
    </source>
</evidence>
<dbReference type="GO" id="GO:0005951">
    <property type="term" value="C:carbamoyl-phosphate synthase complex"/>
    <property type="evidence" value="ECO:0007669"/>
    <property type="project" value="TreeGrafter"/>
</dbReference>
<dbReference type="GO" id="GO:0004088">
    <property type="term" value="F:carbamoyl-phosphate synthase (glutamine-hydrolyzing) activity"/>
    <property type="evidence" value="ECO:0007669"/>
    <property type="project" value="UniProtKB-EC"/>
</dbReference>
<dbReference type="GO" id="GO:0004070">
    <property type="term" value="F:aspartate carbamoyltransferase activity"/>
    <property type="evidence" value="ECO:0007669"/>
    <property type="project" value="UniProtKB-EC"/>
</dbReference>
<dbReference type="PROSITE" id="PS00867">
    <property type="entry name" value="CPSASE_2"/>
    <property type="match status" value="2"/>
</dbReference>
<dbReference type="InterPro" id="IPR029062">
    <property type="entry name" value="Class_I_gatase-like"/>
</dbReference>
<keyword evidence="12" id="KW-0511">Multifunctional enzyme</keyword>
<dbReference type="InterPro" id="IPR005480">
    <property type="entry name" value="CPSase_lsu_oligo"/>
</dbReference>
<keyword evidence="6" id="KW-0808">Transferase</keyword>
<dbReference type="InterPro" id="IPR006274">
    <property type="entry name" value="CarbamoylP_synth_ssu"/>
</dbReference>
<dbReference type="SMART" id="SM00851">
    <property type="entry name" value="MGS"/>
    <property type="match status" value="1"/>
</dbReference>
<evidence type="ECO:0000256" key="18">
    <source>
        <dbReference type="ARBA" id="ARBA00048816"/>
    </source>
</evidence>
<dbReference type="InterPro" id="IPR011607">
    <property type="entry name" value="MGS-like_dom"/>
</dbReference>
<dbReference type="InterPro" id="IPR013815">
    <property type="entry name" value="ATP_grasp_subdomain_1"/>
</dbReference>
<comment type="catalytic activity">
    <reaction evidence="19">
        <text>carbamoyl phosphate + L-aspartate = N-carbamoyl-L-aspartate + phosphate + H(+)</text>
        <dbReference type="Rhea" id="RHEA:20013"/>
        <dbReference type="ChEBI" id="CHEBI:15378"/>
        <dbReference type="ChEBI" id="CHEBI:29991"/>
        <dbReference type="ChEBI" id="CHEBI:32814"/>
        <dbReference type="ChEBI" id="CHEBI:43474"/>
        <dbReference type="ChEBI" id="CHEBI:58228"/>
        <dbReference type="EC" id="2.1.3.2"/>
    </reaction>
</comment>
<feature type="domain" description="MGS-like" evidence="24">
    <location>
        <begin position="1396"/>
        <end position="1565"/>
    </location>
</feature>
<dbReference type="Gene3D" id="3.50.30.20">
    <property type="entry name" value="Carbamoyl-phosphate synthase small subunit, N-terminal domain"/>
    <property type="match status" value="1"/>
</dbReference>
<reference evidence="25 26" key="1">
    <citation type="journal article" date="2018" name="MBio">
        <title>Comparative Genomics Reveals the Core Gene Toolbox for the Fungus-Insect Symbiosis.</title>
        <authorList>
            <person name="Wang Y."/>
            <person name="Stata M."/>
            <person name="Wang W."/>
            <person name="Stajich J.E."/>
            <person name="White M.M."/>
            <person name="Moncalvo J.M."/>
        </authorList>
    </citation>
    <scope>NUCLEOTIDE SEQUENCE [LARGE SCALE GENOMIC DNA]</scope>
    <source>
        <strain evidence="25 26">AUS-77-4</strain>
    </source>
</reference>
<dbReference type="InterPro" id="IPR036914">
    <property type="entry name" value="MGS-like_dom_sf"/>
</dbReference>
<evidence type="ECO:0000256" key="16">
    <source>
        <dbReference type="ARBA" id="ARBA00043998"/>
    </source>
</evidence>
<feature type="domain" description="ATP-grasp" evidence="23">
    <location>
        <begin position="622"/>
        <end position="814"/>
    </location>
</feature>
<evidence type="ECO:0000256" key="14">
    <source>
        <dbReference type="ARBA" id="ARBA00043979"/>
    </source>
</evidence>
<dbReference type="InterPro" id="IPR036480">
    <property type="entry name" value="CarbP_synth_ssu_N_sf"/>
</dbReference>
<evidence type="ECO:0000256" key="8">
    <source>
        <dbReference type="ARBA" id="ARBA00022741"/>
    </source>
</evidence>
<feature type="region of interest" description="Disordered" evidence="22">
    <location>
        <begin position="1879"/>
        <end position="1906"/>
    </location>
</feature>
<comment type="caution">
    <text evidence="25">The sequence shown here is derived from an EMBL/GenBank/DDBJ whole genome shotgun (WGS) entry which is preliminary data.</text>
</comment>
<dbReference type="NCBIfam" id="TIGR01368">
    <property type="entry name" value="CPSaseIIsmall"/>
    <property type="match status" value="1"/>
</dbReference>
<evidence type="ECO:0000256" key="2">
    <source>
        <dbReference type="ARBA" id="ARBA00004812"/>
    </source>
</evidence>
<keyword evidence="4" id="KW-0597">Phosphoprotein</keyword>
<dbReference type="PRINTS" id="PR00101">
    <property type="entry name" value="ATCASE"/>
</dbReference>
<evidence type="ECO:0000256" key="22">
    <source>
        <dbReference type="SAM" id="MobiDB-lite"/>
    </source>
</evidence>
<evidence type="ECO:0000313" key="26">
    <source>
        <dbReference type="Proteomes" id="UP000245699"/>
    </source>
</evidence>
<dbReference type="Gene3D" id="3.20.20.140">
    <property type="entry name" value="Metal-dependent hydrolases"/>
    <property type="match status" value="1"/>
</dbReference>
<dbReference type="InterPro" id="IPR002082">
    <property type="entry name" value="Asp_carbamoyltransf"/>
</dbReference>
<dbReference type="GO" id="GO:0044205">
    <property type="term" value="P:'de novo' UMP biosynthetic process"/>
    <property type="evidence" value="ECO:0007669"/>
    <property type="project" value="UniProtKB-UniPathway"/>
</dbReference>
<dbReference type="InterPro" id="IPR035686">
    <property type="entry name" value="CPSase_GATase1"/>
</dbReference>
<dbReference type="Pfam" id="PF00988">
    <property type="entry name" value="CPSase_sm_chain"/>
    <property type="match status" value="1"/>
</dbReference>
<dbReference type="SUPFAM" id="SSF52021">
    <property type="entry name" value="Carbamoyl phosphate synthetase, small subunit N-terminal domain"/>
    <property type="match status" value="1"/>
</dbReference>
<feature type="domain" description="ATP-grasp" evidence="23">
    <location>
        <begin position="1140"/>
        <end position="1331"/>
    </location>
</feature>
<dbReference type="Gene3D" id="1.10.1030.10">
    <property type="entry name" value="Carbamoyl-phosphate synthetase, large subunit oligomerisation domain"/>
    <property type="match status" value="1"/>
</dbReference>
<dbReference type="UniPathway" id="UPA00070">
    <property type="reaction ID" value="UER00115"/>
</dbReference>
<comment type="catalytic activity">
    <reaction evidence="17">
        <text>hydrogencarbonate + NH4(+) + 2 ATP = carbamoyl phosphate + 2 ADP + phosphate + 2 H(+)</text>
        <dbReference type="Rhea" id="RHEA:18029"/>
        <dbReference type="ChEBI" id="CHEBI:15378"/>
        <dbReference type="ChEBI" id="CHEBI:17544"/>
        <dbReference type="ChEBI" id="CHEBI:28938"/>
        <dbReference type="ChEBI" id="CHEBI:30616"/>
        <dbReference type="ChEBI" id="CHEBI:43474"/>
        <dbReference type="ChEBI" id="CHEBI:58228"/>
        <dbReference type="ChEBI" id="CHEBI:456216"/>
        <dbReference type="EC" id="6.3.4.16"/>
    </reaction>
</comment>
<dbReference type="GO" id="GO:0006526">
    <property type="term" value="P:L-arginine biosynthetic process"/>
    <property type="evidence" value="ECO:0007669"/>
    <property type="project" value="TreeGrafter"/>
</dbReference>
<dbReference type="HAMAP" id="MF_01209">
    <property type="entry name" value="CPSase_S_chain"/>
    <property type="match status" value="1"/>
</dbReference>
<evidence type="ECO:0000259" key="24">
    <source>
        <dbReference type="PROSITE" id="PS51855"/>
    </source>
</evidence>
<comment type="pathway">
    <text evidence="3">Pyrimidine metabolism; UMP biosynthesis via de novo pathway; (S)-dihydroorotate from bicarbonate: step 2/3.</text>
</comment>
<evidence type="ECO:0000256" key="6">
    <source>
        <dbReference type="ARBA" id="ARBA00022679"/>
    </source>
</evidence>
<dbReference type="FunFam" id="3.30.470.20:FF:000001">
    <property type="entry name" value="Carbamoyl-phosphate synthase large chain"/>
    <property type="match status" value="1"/>
</dbReference>
<dbReference type="HAMAP" id="MF_00001">
    <property type="entry name" value="Asp_carb_tr"/>
    <property type="match status" value="1"/>
</dbReference>
<dbReference type="Proteomes" id="UP000245699">
    <property type="component" value="Unassembled WGS sequence"/>
</dbReference>
<dbReference type="GO" id="GO:0046872">
    <property type="term" value="F:metal ion binding"/>
    <property type="evidence" value="ECO:0007669"/>
    <property type="project" value="InterPro"/>
</dbReference>
<keyword evidence="26" id="KW-1185">Reference proteome</keyword>
<dbReference type="GO" id="GO:0006207">
    <property type="term" value="P:'de novo' pyrimidine nucleobase biosynthetic process"/>
    <property type="evidence" value="ECO:0007669"/>
    <property type="project" value="InterPro"/>
</dbReference>
<dbReference type="SMART" id="SM01097">
    <property type="entry name" value="CPSase_sm_chain"/>
    <property type="match status" value="1"/>
</dbReference>
<dbReference type="PANTHER" id="PTHR11405">
    <property type="entry name" value="CARBAMOYLTRANSFERASE FAMILY MEMBER"/>
    <property type="match status" value="1"/>
</dbReference>
<dbReference type="InterPro" id="IPR005479">
    <property type="entry name" value="CPAse_ATP-bd"/>
</dbReference>
<sequence length="2363" mass="260251">MVINVNEEVKHMQGIVSGRSSPVGRIQNPYQPCVAPVESFSLSEGVRPLESLSKLPPNLLTLVMEDGSMYLGYSFGSEKKSVSGELVFQTGMTGYPEALTDPSNKGYLLVLTFPLIGNYGVPDDTKFDELLKDRLEFFESSKIHVTGLIIGNLSSEYSHYLAKTSLSEWLIKNEIPAMYGVDTRAITKKIREQGAMIGKMLFQKSLVGPGEPTSDMGSEGWMKTLSNVEWNDINKENLVSQVSTKVSHLYVPKPGTELKHPTENRTLRIVAVDLGLKNKQLTFMVGMGLEVKLVPWDHDFLKEDIIDGLFLSNGPGNPDAIPRETVVARAQKAIKLEKFPIFGICMGHQLLSIASGASLTKMKYGNRGANIPCTDLRTGRCYITSQNHGYAINANTYPDTCTELFINANDGTNEGMMYKNLPYFSVQFHPESTPGPSDTEFLFADFIDLIKRCAGKSSVRGIPVRGGDVQANIKNEFMLSQSGALKKVGGRIVNGKIIRKVLVLGSGGLSIGQAGEFDYSGSQAIKALKEEGIYTILINPNIATIQTSKGLADKCYFLPVTPDCVRKVIQYERPDGIYCTFGGQTALNIGVQLCDEFEQLGVQVLGTQISTIMKTEDRELFANALAEISEKCAESRTAINVEEAIEAGNIIGYPVIVRAAYALGGLGSGFASNEEELRDLSTKAFSSSPQILVERSMKGWKEVEFEVVRDSADNCIVVCNMENFDPLGIHTGDSIVVAPCMTLSDSDVQMLRTTAIKVVRHLGVVGECNIQYALNPDSNEYCIIEVNARLSRSSALASKATGYPLAFVAAKLGLGIKLNSIRNSVTRVTTACFEPKLSSAMKSVGEVMAIGRTFEECLMEAIRSVESAFTGFSSNEYTSTDREDIDRELSQPTDKRLFAIANAFHLGYTVEQIWQLTRIDRWFLCRLRSLVETEKKLAATSSLGHIPTALFRTAKQLGFSDRGIAHITKGNEFQIRRDRRALGLHPFVKQIDTVAAEFPAVTNYLYLTYNASTHDVDFNDRGVMVLGSGVYRIGSSVEFDWCAVRAIGTLRANNYKTIMVNYNPETVSTDYDEADRLYFSNISLERVLDIYELEQSAGVVVAMGGQAPNNIALALHRQKVNILGTSPDYIDNAENRYKFSRMLDQIGIDQPAWRELTQLEDAHAFCKEVGFPVLVRPSYVLSGAAMNVVFTADDLRNYLEQAATVSREYPVVISKFIEDAKEIDVDAVAVDGKMIVHFISEHVENAGVHSGDATLVLPPQDLDPITVRKIEEATAAIGKALHVTGPYNIQFIAKNNEIKVIECNVRAARSFPFVSKAMNVDLVELSIKAMLKIPISYKPSKTPPKYVAVKVPQFSFSRLLGADPILGVEMASTGEVAAFGPDKYSAYMKALLATGFKIPNKNVLVSIGSYKEKVEMLDYIKKLVKLGFNIFATAGTEDFFSENNVQVKFLDSSTSQKYNMHEHLANNLIDLYINLPSKNSYRRPASFMSEGYKSRRMAIDCSIPLITNVKCAKMFIEALSRYPPKHWEIENSDYITSHRTVIIPGLVDIASNVILGGSIDRKIVKKNTSSALYGGFTTLSILSPNFDGQDKPVFQNLNQALGPVASSCFATDYVISVPSTASVSELSQINSGASVLYIQKSSEPKTSSSDYAAVSGIFRTWPTNLPIITDVYGTNLASTLLLASLFDRSVHITNVSSSDDLMLIRLSKEKGLNVSCDVSVFSLFPLPPSSIQECKDDLEVNRFNLWANMDSIDCFSVGRVPKKISSLLNESEAIKLAYSLSLPLLLSAVSYGKISVKEIVSKFSTNPRKILGLSEQPDTFIEVQLDRTIPLVQAITPISDKALSAVTDTYGIEFHNSLHRVVYFGTTVYLDGRIKSEGTATRPARDLSKDIHTSSSGPSKKDVHALSNEVSGQKSNIDGDFKVLPDLSPFAQISPSKSATLSKPKSKKIDVSGEPLLSVGVHSISGRRVSIDSSNRKKVNNMDFNTGFDDENATASGTDEGLDDGVSEYAESNRVVKARPSKLMPISYNKSLHLTFLPSILERFGGNNPFYSQSIISVRQLSKNHLYLLFAVAMEIRIIVEKHGMIPLLSGKVMASVFYEPSSRTSASFQAAMLRLGGQVFSINSESSSSTKGESLADTIRTFSSYADCIVLRHPDRGAARSVADLNDIPILNAGDGTGEHPTQAMLDVFTIREELGTVNGLVITMVGDLKNGRTVHSLSRVLALYNNITINYIAPTEDMQMPEYIIDEINQKADTRNIKQYKYGNLTDEILANTDVLYVTRIQKERFKSIEEYNEIVNKNFIVNNSTLNKCKKNMIVMHPLPRVNEISVDVDTDPRAAYFRQMKYGMYVRMALLSLVLSSPY</sequence>
<dbReference type="GO" id="GO:0004087">
    <property type="term" value="F:carbamoyl-phosphate synthase (ammonia) activity"/>
    <property type="evidence" value="ECO:0007669"/>
    <property type="project" value="UniProtKB-EC"/>
</dbReference>
<dbReference type="Gene3D" id="3.40.50.880">
    <property type="match status" value="1"/>
</dbReference>
<dbReference type="InterPro" id="IPR032466">
    <property type="entry name" value="Metal_Hydrolase"/>
</dbReference>
<dbReference type="CDD" id="cd01423">
    <property type="entry name" value="MGS_CPS_I_III"/>
    <property type="match status" value="1"/>
</dbReference>
<evidence type="ECO:0000256" key="9">
    <source>
        <dbReference type="ARBA" id="ARBA00022801"/>
    </source>
</evidence>
<comment type="similarity">
    <text evidence="16">In the 2nd section; belongs to the CarB family.</text>
</comment>
<dbReference type="Pfam" id="PF25596">
    <property type="entry name" value="CPSase_L_D1"/>
    <property type="match status" value="2"/>
</dbReference>
<dbReference type="EMBL" id="MBFT01000347">
    <property type="protein sequence ID" value="PVU92770.1"/>
    <property type="molecule type" value="Genomic_DNA"/>
</dbReference>
<comment type="similarity">
    <text evidence="15">In the N-terminal section; belongs to the CarA family.</text>
</comment>
<dbReference type="Gene3D" id="3.40.50.20">
    <property type="match status" value="2"/>
</dbReference>
<evidence type="ECO:0000256" key="3">
    <source>
        <dbReference type="ARBA" id="ARBA00004852"/>
    </source>
</evidence>
<dbReference type="Gene3D" id="3.30.470.20">
    <property type="entry name" value="ATP-grasp fold, B domain"/>
    <property type="match status" value="2"/>
</dbReference>
<dbReference type="PROSITE" id="PS51855">
    <property type="entry name" value="MGS"/>
    <property type="match status" value="1"/>
</dbReference>
<dbReference type="FunFam" id="1.10.1030.10:FF:000001">
    <property type="entry name" value="Carbamoyl-phosphate synthase large chain"/>
    <property type="match status" value="1"/>
</dbReference>
<evidence type="ECO:0000256" key="4">
    <source>
        <dbReference type="ARBA" id="ARBA00022553"/>
    </source>
</evidence>
<evidence type="ECO:0000256" key="11">
    <source>
        <dbReference type="ARBA" id="ARBA00022975"/>
    </source>
</evidence>
<evidence type="ECO:0000256" key="7">
    <source>
        <dbReference type="ARBA" id="ARBA00022737"/>
    </source>
</evidence>
<dbReference type="CDD" id="cd01744">
    <property type="entry name" value="GATase1_CPSase"/>
    <property type="match status" value="1"/>
</dbReference>
<gene>
    <name evidence="25" type="ORF">BB559_003596</name>
</gene>
<dbReference type="Pfam" id="PF00185">
    <property type="entry name" value="OTCace"/>
    <property type="match status" value="1"/>
</dbReference>
<dbReference type="FunFam" id="3.40.50.1380:FF:000005">
    <property type="entry name" value="CAD protein-like isoform X1"/>
    <property type="match status" value="1"/>
</dbReference>
<dbReference type="FunFam" id="3.40.50.1370:FF:000002">
    <property type="entry name" value="Aspartate carbamoyltransferase 2"/>
    <property type="match status" value="1"/>
</dbReference>
<dbReference type="Pfam" id="PF02142">
    <property type="entry name" value="MGS"/>
    <property type="match status" value="1"/>
</dbReference>
<dbReference type="SUPFAM" id="SSF52317">
    <property type="entry name" value="Class I glutamine amidotransferase-like"/>
    <property type="match status" value="1"/>
</dbReference>
<dbReference type="OrthoDB" id="1924069at2759"/>
<dbReference type="FunFam" id="3.30.1490.20:FF:000001">
    <property type="entry name" value="Carbamoyl-phosphate synthase large chain"/>
    <property type="match status" value="1"/>
</dbReference>
<comment type="similarity">
    <text evidence="14">In the C-terminal section; belongs to the aspartate/ornithine carbamoyltransferase superfamily. ATCase family.</text>
</comment>
<comment type="catalytic activity">
    <reaction evidence="18">
        <text>hydrogencarbonate + L-glutamine + 2 ATP + H2O = carbamoyl phosphate + L-glutamate + 2 ADP + phosphate + 2 H(+)</text>
        <dbReference type="Rhea" id="RHEA:18633"/>
        <dbReference type="ChEBI" id="CHEBI:15377"/>
        <dbReference type="ChEBI" id="CHEBI:15378"/>
        <dbReference type="ChEBI" id="CHEBI:17544"/>
        <dbReference type="ChEBI" id="CHEBI:29985"/>
        <dbReference type="ChEBI" id="CHEBI:30616"/>
        <dbReference type="ChEBI" id="CHEBI:43474"/>
        <dbReference type="ChEBI" id="CHEBI:58228"/>
        <dbReference type="ChEBI" id="CHEBI:58359"/>
        <dbReference type="ChEBI" id="CHEBI:456216"/>
        <dbReference type="EC" id="6.3.5.5"/>
    </reaction>
</comment>
<dbReference type="NCBIfam" id="NF003671">
    <property type="entry name" value="PRK05294.1"/>
    <property type="match status" value="1"/>
</dbReference>
<dbReference type="InterPro" id="IPR006131">
    <property type="entry name" value="Asp_carbamoyltransf_Asp/Orn-bd"/>
</dbReference>
<accession>A0A2T9YKA2</accession>
<evidence type="ECO:0000256" key="5">
    <source>
        <dbReference type="ARBA" id="ARBA00022598"/>
    </source>
</evidence>
<dbReference type="Gene3D" id="3.40.50.1370">
    <property type="entry name" value="Aspartate/ornithine carbamoyltransferase"/>
    <property type="match status" value="2"/>
</dbReference>
<evidence type="ECO:0000256" key="13">
    <source>
        <dbReference type="ARBA" id="ARBA00043968"/>
    </source>
</evidence>
<dbReference type="InterPro" id="IPR036901">
    <property type="entry name" value="Asp/Orn_carbamoylTrfase_sf"/>
</dbReference>
<dbReference type="FunFam" id="3.50.30.20:FF:000002">
    <property type="entry name" value="Carbamoyl-phosphate synthase 1, mitochondrial"/>
    <property type="match status" value="1"/>
</dbReference>
<evidence type="ECO:0000256" key="21">
    <source>
        <dbReference type="PROSITE-ProRule" id="PRU00409"/>
    </source>
</evidence>
<comment type="cofactor">
    <cofactor evidence="1">
        <name>Zn(2+)</name>
        <dbReference type="ChEBI" id="CHEBI:29105"/>
    </cofactor>
</comment>
<dbReference type="InterPro" id="IPR006275">
    <property type="entry name" value="CPSase_lsu"/>
</dbReference>
<dbReference type="FunFam" id="3.40.50.20:FF:000011">
    <property type="entry name" value="CAD protein-like isoform X1"/>
    <property type="match status" value="1"/>
</dbReference>
<dbReference type="GO" id="GO:0016597">
    <property type="term" value="F:amino acid binding"/>
    <property type="evidence" value="ECO:0007669"/>
    <property type="project" value="InterPro"/>
</dbReference>
<dbReference type="SUPFAM" id="SSF48108">
    <property type="entry name" value="Carbamoyl phosphate synthetase, large subunit connection domain"/>
    <property type="match status" value="1"/>
</dbReference>
<dbReference type="Pfam" id="PF02729">
    <property type="entry name" value="OTCace_N"/>
    <property type="match status" value="1"/>
</dbReference>
<dbReference type="NCBIfam" id="NF002032">
    <property type="entry name" value="PRK00856.1"/>
    <property type="match status" value="1"/>
</dbReference>
<dbReference type="FunFam" id="3.30.470.20:FF:000004">
    <property type="entry name" value="Carbamoyl-phosphate synthase (glutamine-hydrolyzing)"/>
    <property type="match status" value="1"/>
</dbReference>
<evidence type="ECO:0000259" key="23">
    <source>
        <dbReference type="PROSITE" id="PS50975"/>
    </source>
</evidence>
<dbReference type="NCBIfam" id="NF009475">
    <property type="entry name" value="PRK12838.1"/>
    <property type="match status" value="1"/>
</dbReference>
<dbReference type="InterPro" id="IPR036897">
    <property type="entry name" value="CarbamoylP_synth_lsu_oligo_sf"/>
</dbReference>
<dbReference type="GO" id="GO:0004359">
    <property type="term" value="F:glutaminase activity"/>
    <property type="evidence" value="ECO:0007669"/>
    <property type="project" value="UniProtKB-EC"/>
</dbReference>
<name>A0A2T9YKA2_9FUNG</name>
<dbReference type="PRINTS" id="PR00098">
    <property type="entry name" value="CPSASE"/>
</dbReference>
<dbReference type="Gene3D" id="3.30.1490.20">
    <property type="entry name" value="ATP-grasp fold, A domain"/>
    <property type="match status" value="1"/>
</dbReference>
<dbReference type="NCBIfam" id="TIGR00670">
    <property type="entry name" value="asp_carb_tr"/>
    <property type="match status" value="1"/>
</dbReference>
<dbReference type="Pfam" id="PF02786">
    <property type="entry name" value="CPSase_L_D2"/>
    <property type="match status" value="2"/>
</dbReference>
<comment type="pathway">
    <text evidence="2">Pyrimidine metabolism; UMP biosynthesis via de novo pathway; (S)-dihydroorotate from bicarbonate: step 1/3.</text>
</comment>
<proteinExistence type="inferred from homology"/>
<evidence type="ECO:0000256" key="1">
    <source>
        <dbReference type="ARBA" id="ARBA00001947"/>
    </source>
</evidence>
<dbReference type="Pfam" id="PF02787">
    <property type="entry name" value="CPSase_L_D3"/>
    <property type="match status" value="1"/>
</dbReference>
<dbReference type="PANTHER" id="PTHR11405:SF5">
    <property type="entry name" value="CAD PROTEIN"/>
    <property type="match status" value="1"/>
</dbReference>
<dbReference type="InterPro" id="IPR006132">
    <property type="entry name" value="Asp/Orn_carbamoyltranf_P-bd"/>
</dbReference>
<keyword evidence="10 21" id="KW-0067">ATP-binding</keyword>
<evidence type="ECO:0000256" key="17">
    <source>
        <dbReference type="ARBA" id="ARBA00047359"/>
    </source>
</evidence>
<dbReference type="SUPFAM" id="SSF52440">
    <property type="entry name" value="PreATP-grasp domain"/>
    <property type="match status" value="2"/>
</dbReference>
<dbReference type="PROSITE" id="PS50975">
    <property type="entry name" value="ATP_GRASP"/>
    <property type="match status" value="2"/>
</dbReference>
<dbReference type="FunFam" id="3.40.50.20:FF:000002">
    <property type="entry name" value="Carbamoyl-phosphate synthase large chain"/>
    <property type="match status" value="1"/>
</dbReference>